<organism evidence="10 11">
    <name type="scientific">Elsinoe australis</name>
    <dbReference type="NCBI Taxonomy" id="40998"/>
    <lineage>
        <taxon>Eukaryota</taxon>
        <taxon>Fungi</taxon>
        <taxon>Dikarya</taxon>
        <taxon>Ascomycota</taxon>
        <taxon>Pezizomycotina</taxon>
        <taxon>Dothideomycetes</taxon>
        <taxon>Dothideomycetidae</taxon>
        <taxon>Myriangiales</taxon>
        <taxon>Elsinoaceae</taxon>
        <taxon>Elsinoe</taxon>
    </lineage>
</organism>
<feature type="compositionally biased region" description="Pro residues" evidence="8">
    <location>
        <begin position="39"/>
        <end position="50"/>
    </location>
</feature>
<keyword evidence="3 6" id="KW-0813">Transport</keyword>
<dbReference type="PANTHER" id="PTHR13678:SF2">
    <property type="entry name" value="VACUOLAR PROTEIN SORTING-ASSOCIATED PROTEIN 37A"/>
    <property type="match status" value="1"/>
</dbReference>
<dbReference type="GO" id="GO:0043162">
    <property type="term" value="P:ubiquitin-dependent protein catabolic process via the multivesicular body sorting pathway"/>
    <property type="evidence" value="ECO:0007669"/>
    <property type="project" value="UniProtKB-ARBA"/>
</dbReference>
<evidence type="ECO:0000256" key="2">
    <source>
        <dbReference type="ARBA" id="ARBA00007617"/>
    </source>
</evidence>
<gene>
    <name evidence="10" type="ORF">B9Z65_2481</name>
</gene>
<protein>
    <recommendedName>
        <fullName evidence="9">VPS37 C-terminal domain-containing protein</fullName>
    </recommendedName>
</protein>
<dbReference type="Pfam" id="PF07200">
    <property type="entry name" value="Mod_r"/>
    <property type="match status" value="1"/>
</dbReference>
<feature type="region of interest" description="Disordered" evidence="8">
    <location>
        <begin position="1"/>
        <end position="84"/>
    </location>
</feature>
<evidence type="ECO:0000256" key="7">
    <source>
        <dbReference type="SAM" id="Coils"/>
    </source>
</evidence>
<feature type="compositionally biased region" description="Polar residues" evidence="8">
    <location>
        <begin position="52"/>
        <end position="65"/>
    </location>
</feature>
<dbReference type="STRING" id="40998.A0A2P7ZAW3"/>
<comment type="caution">
    <text evidence="10">The sequence shown here is derived from an EMBL/GenBank/DDBJ whole genome shotgun (WGS) entry which is preliminary data.</text>
</comment>
<name>A0A2P7ZAW3_9PEZI</name>
<sequence length="252" mass="27994">MSYSGTPQGHYPSSSHDFSTATPPPPPPKPGSGTQTPSRGPPLPPPPPQNPHDQGNGQYRHQQYNEVPAQPDVRPPDVGWLPAGLVDKSTQDLHHLLQNPELQAALLDDPETSHPSVAQAQASLEQLLESNVKLSNSVLQLESQLLSLRSSTQSRLLALRALEQQHRSKITETERELSEFSPPALYQCLNASVQEQDSLVKGIEESFLEEGGAASDREVQEFVRRVREARKVAFLRNERKMRWDEGRVGGWR</sequence>
<comment type="similarity">
    <text evidence="2">Belongs to the VPS37 family.</text>
</comment>
<evidence type="ECO:0000256" key="4">
    <source>
        <dbReference type="ARBA" id="ARBA00022753"/>
    </source>
</evidence>
<dbReference type="AlphaFoldDB" id="A0A2P7ZAW3"/>
<dbReference type="EMBL" id="NHZQ01000251">
    <property type="protein sequence ID" value="PSK45341.1"/>
    <property type="molecule type" value="Genomic_DNA"/>
</dbReference>
<feature type="domain" description="VPS37 C-terminal" evidence="9">
    <location>
        <begin position="163"/>
        <end position="252"/>
    </location>
</feature>
<dbReference type="GO" id="GO:0006612">
    <property type="term" value="P:protein targeting to membrane"/>
    <property type="evidence" value="ECO:0007669"/>
    <property type="project" value="TreeGrafter"/>
</dbReference>
<dbReference type="GO" id="GO:0006623">
    <property type="term" value="P:protein targeting to vacuole"/>
    <property type="evidence" value="ECO:0007669"/>
    <property type="project" value="TreeGrafter"/>
</dbReference>
<dbReference type="InterPro" id="IPR009851">
    <property type="entry name" value="Mod_r"/>
</dbReference>
<evidence type="ECO:0000256" key="1">
    <source>
        <dbReference type="ARBA" id="ARBA00004177"/>
    </source>
</evidence>
<dbReference type="Proteomes" id="UP000243723">
    <property type="component" value="Unassembled WGS sequence"/>
</dbReference>
<dbReference type="OrthoDB" id="10260857at2759"/>
<feature type="coiled-coil region" evidence="7">
    <location>
        <begin position="117"/>
        <end position="144"/>
    </location>
</feature>
<evidence type="ECO:0000256" key="6">
    <source>
        <dbReference type="PROSITE-ProRule" id="PRU00646"/>
    </source>
</evidence>
<evidence type="ECO:0000256" key="5">
    <source>
        <dbReference type="ARBA" id="ARBA00022927"/>
    </source>
</evidence>
<dbReference type="SUPFAM" id="SSF140111">
    <property type="entry name" value="Endosomal sorting complex assembly domain"/>
    <property type="match status" value="1"/>
</dbReference>
<evidence type="ECO:0000313" key="11">
    <source>
        <dbReference type="Proteomes" id="UP000243723"/>
    </source>
</evidence>
<dbReference type="GO" id="GO:0000813">
    <property type="term" value="C:ESCRT I complex"/>
    <property type="evidence" value="ECO:0007669"/>
    <property type="project" value="TreeGrafter"/>
</dbReference>
<evidence type="ECO:0000259" key="9">
    <source>
        <dbReference type="PROSITE" id="PS51314"/>
    </source>
</evidence>
<evidence type="ECO:0000256" key="3">
    <source>
        <dbReference type="ARBA" id="ARBA00022448"/>
    </source>
</evidence>
<keyword evidence="11" id="KW-1185">Reference proteome</keyword>
<dbReference type="InterPro" id="IPR037202">
    <property type="entry name" value="ESCRT_assembly_dom"/>
</dbReference>
<keyword evidence="5 6" id="KW-0653">Protein transport</keyword>
<keyword evidence="4" id="KW-0967">Endosome</keyword>
<comment type="subcellular location">
    <subcellularLocation>
        <location evidence="1">Endosome</location>
    </subcellularLocation>
</comment>
<dbReference type="PROSITE" id="PS51314">
    <property type="entry name" value="VPS37_C"/>
    <property type="match status" value="1"/>
</dbReference>
<evidence type="ECO:0000313" key="10">
    <source>
        <dbReference type="EMBL" id="PSK45341.1"/>
    </source>
</evidence>
<keyword evidence="7" id="KW-0175">Coiled coil</keyword>
<dbReference type="PANTHER" id="PTHR13678">
    <property type="entry name" value="VACUOLAR PROTEIN SORTING-ASSOCIATED PROTEIN 37"/>
    <property type="match status" value="1"/>
</dbReference>
<reference evidence="10 11" key="1">
    <citation type="submission" date="2017-05" db="EMBL/GenBank/DDBJ databases">
        <title>Draft genome sequence of Elsinoe australis.</title>
        <authorList>
            <person name="Cheng Q."/>
        </authorList>
    </citation>
    <scope>NUCLEOTIDE SEQUENCE [LARGE SCALE GENOMIC DNA]</scope>
    <source>
        <strain evidence="10 11">NL1</strain>
    </source>
</reference>
<feature type="compositionally biased region" description="Polar residues" evidence="8">
    <location>
        <begin position="1"/>
        <end position="21"/>
    </location>
</feature>
<accession>A0A2P7ZAW3</accession>
<proteinExistence type="inferred from homology"/>
<evidence type="ECO:0000256" key="8">
    <source>
        <dbReference type="SAM" id="MobiDB-lite"/>
    </source>
</evidence>